<evidence type="ECO:0000313" key="2">
    <source>
        <dbReference type="Proteomes" id="UP000255505"/>
    </source>
</evidence>
<dbReference type="EMBL" id="LT991977">
    <property type="protein sequence ID" value="SPK76040.1"/>
    <property type="molecule type" value="Genomic_DNA"/>
</dbReference>
<dbReference type="Proteomes" id="UP000255505">
    <property type="component" value="Plasmid II"/>
</dbReference>
<gene>
    <name evidence="1" type="ORF">CT19425_MP70200</name>
</gene>
<accession>A0A375IPQ1</accession>
<reference evidence="1 2" key="1">
    <citation type="submission" date="2018-01" db="EMBL/GenBank/DDBJ databases">
        <authorList>
            <person name="Gaut B.S."/>
            <person name="Morton B.R."/>
            <person name="Clegg M.T."/>
            <person name="Duvall M.R."/>
        </authorList>
    </citation>
    <scope>NUCLEOTIDE SEQUENCE [LARGE SCALE GENOMIC DNA]</scope>
    <source>
        <strain evidence="1">Cupriavidus taiwanensis LMG 19425</strain>
        <plasmid evidence="2">Plasmid ii</plasmid>
    </source>
</reference>
<evidence type="ECO:0000313" key="1">
    <source>
        <dbReference type="EMBL" id="SPK76040.1"/>
    </source>
</evidence>
<organism evidence="1 2">
    <name type="scientific">Cupriavidus taiwanensis</name>
    <dbReference type="NCBI Taxonomy" id="164546"/>
    <lineage>
        <taxon>Bacteria</taxon>
        <taxon>Pseudomonadati</taxon>
        <taxon>Pseudomonadota</taxon>
        <taxon>Betaproteobacteria</taxon>
        <taxon>Burkholderiales</taxon>
        <taxon>Burkholderiaceae</taxon>
        <taxon>Cupriavidus</taxon>
    </lineage>
</organism>
<protein>
    <submittedName>
        <fullName evidence="1">Uncharacterized protein</fullName>
    </submittedName>
</protein>
<keyword evidence="1" id="KW-0614">Plasmid</keyword>
<sequence>MKADCLQPASFAKFYASETEIAFSVLRPEKMLLLFGNWARQHRKISWQATRLLELHPQRLEFFQCADWEGVRLAGHNESSFHLFCPRKFRQVCALHERGRSFPSAPM</sequence>
<name>A0A375IPQ1_9BURK</name>
<geneLocation type="plasmid" evidence="1">
    <name>II</name>
</geneLocation>
<dbReference type="AlphaFoldDB" id="A0A375IPQ1"/>
<proteinExistence type="predicted"/>